<dbReference type="Pfam" id="PF02272">
    <property type="entry name" value="DHHA1"/>
    <property type="match status" value="1"/>
</dbReference>
<dbReference type="GO" id="GO:0003676">
    <property type="term" value="F:nucleic acid binding"/>
    <property type="evidence" value="ECO:0007669"/>
    <property type="project" value="InterPro"/>
</dbReference>
<evidence type="ECO:0000259" key="1">
    <source>
        <dbReference type="Pfam" id="PF02272"/>
    </source>
</evidence>
<accession>A0A4Q0Y0N0</accession>
<dbReference type="PANTHER" id="PTHR46922">
    <property type="entry name" value="DHHA1 DOMAIN PROTEIN"/>
    <property type="match status" value="1"/>
</dbReference>
<dbReference type="Proteomes" id="UP000290191">
    <property type="component" value="Unassembled WGS sequence"/>
</dbReference>
<proteinExistence type="predicted"/>
<dbReference type="RefSeq" id="WP_129081632.1">
    <property type="nucleotide sequence ID" value="NZ_CP041070.1"/>
</dbReference>
<keyword evidence="3" id="KW-1185">Reference proteome</keyword>
<dbReference type="AlphaFoldDB" id="A0A4Q0Y0N0"/>
<sequence length="306" mass="35545">MEIIVYHKNCMDGLASAFIAKDALLKKAIAHEEDILTVPLQYGDEDKFFEDLAALIEQREKKLNVYFVDFSFKRDNMTKLLNISSIEKVTVIDHHKTAFSELCDLNYDFKNFEFIYDESKSGAGLCYDYFESNLNKKMFAYIEDRDLWNWKLLNSKEINAYLQTFIEPNDIDSFNTEYENFDYNYSLDIGKALIKKQEQQVKSKTKKVNTIKIQHVEFNYVNATENISEIGNEICNKYQTPALVFFVNDKKEYVCSLRSLDNLADVSEVAKSFGGGGHRNAAGFTLSKEEFYTLFYSGYKNIPRKT</sequence>
<reference evidence="2 3" key="1">
    <citation type="submission" date="2017-10" db="EMBL/GenBank/DDBJ databases">
        <title>Genomics of the genus Arcobacter.</title>
        <authorList>
            <person name="Perez-Cataluna A."/>
            <person name="Figueras M.J."/>
        </authorList>
    </citation>
    <scope>NUCLEOTIDE SEQUENCE [LARGE SCALE GENOMIC DNA]</scope>
    <source>
        <strain evidence="2 3">DSM 24636</strain>
    </source>
</reference>
<evidence type="ECO:0000313" key="2">
    <source>
        <dbReference type="EMBL" id="RXJ63586.1"/>
    </source>
</evidence>
<dbReference type="SUPFAM" id="SSF64182">
    <property type="entry name" value="DHH phosphoesterases"/>
    <property type="match status" value="1"/>
</dbReference>
<dbReference type="Gene3D" id="3.90.1640.10">
    <property type="entry name" value="inorganic pyrophosphatase (n-terminal core)"/>
    <property type="match status" value="1"/>
</dbReference>
<comment type="caution">
    <text evidence="2">The sequence shown here is derived from an EMBL/GenBank/DDBJ whole genome shotgun (WGS) entry which is preliminary data.</text>
</comment>
<dbReference type="EMBL" id="PDKO01000003">
    <property type="protein sequence ID" value="RXJ63586.1"/>
    <property type="molecule type" value="Genomic_DNA"/>
</dbReference>
<feature type="domain" description="DHHA1" evidence="1">
    <location>
        <begin position="224"/>
        <end position="290"/>
    </location>
</feature>
<gene>
    <name evidence="2" type="ORF">CRV06_05180</name>
</gene>
<dbReference type="InterPro" id="IPR038763">
    <property type="entry name" value="DHH_sf"/>
</dbReference>
<dbReference type="Gene3D" id="3.10.310.30">
    <property type="match status" value="1"/>
</dbReference>
<dbReference type="OrthoDB" id="9803668at2"/>
<organism evidence="2 3">
    <name type="scientific">Halarcobacter anaerophilus</name>
    <dbReference type="NCBI Taxonomy" id="877500"/>
    <lineage>
        <taxon>Bacteria</taxon>
        <taxon>Pseudomonadati</taxon>
        <taxon>Campylobacterota</taxon>
        <taxon>Epsilonproteobacteria</taxon>
        <taxon>Campylobacterales</taxon>
        <taxon>Arcobacteraceae</taxon>
        <taxon>Halarcobacter</taxon>
    </lineage>
</organism>
<evidence type="ECO:0000313" key="3">
    <source>
        <dbReference type="Proteomes" id="UP000290191"/>
    </source>
</evidence>
<dbReference type="InterPro" id="IPR003156">
    <property type="entry name" value="DHHA1_dom"/>
</dbReference>
<protein>
    <recommendedName>
        <fullName evidence="1">DHHA1 domain-containing protein</fullName>
    </recommendedName>
</protein>
<dbReference type="PANTHER" id="PTHR46922:SF4">
    <property type="entry name" value="DHHA1 DOMAIN PROTEIN"/>
    <property type="match status" value="1"/>
</dbReference>
<name>A0A4Q0Y0N0_9BACT</name>